<dbReference type="RefSeq" id="WP_138604811.1">
    <property type="nucleotide sequence ID" value="NZ_VCIA01000002.1"/>
</dbReference>
<name>A0A5S3QFM1_9BACI</name>
<dbReference type="EMBL" id="VCIA01000002">
    <property type="protein sequence ID" value="TMN18815.1"/>
    <property type="molecule type" value="Genomic_DNA"/>
</dbReference>
<protein>
    <submittedName>
        <fullName evidence="1">Uncharacterized protein</fullName>
    </submittedName>
</protein>
<evidence type="ECO:0000313" key="2">
    <source>
        <dbReference type="Proteomes" id="UP000306980"/>
    </source>
</evidence>
<reference evidence="1 2" key="1">
    <citation type="submission" date="2019-05" db="EMBL/GenBank/DDBJ databases">
        <title>Genomic analysis of Lentibacillus sp. NKC220-2.</title>
        <authorList>
            <person name="Oh Y.J."/>
        </authorList>
    </citation>
    <scope>NUCLEOTIDE SEQUENCE [LARGE SCALE GENOMIC DNA]</scope>
    <source>
        <strain evidence="1 2">NKC220-2</strain>
    </source>
</reference>
<sequence>MYNVEDAFSLLKTYKITTHMESVRRWLREGTIKGIPPKSRKEGWLIREDDLLQFIKSRMPDDTPVVLFNTTNDAKETDREAIRAEMWWELVGKNIFEDVLDVKKAHVRDAVAHMGLSKAFETYAWESIREHKRGYATPRIPYLLDAALFDGRRILLDTTYESKDEQIMFAVLEYLRQKKIKPFKT</sequence>
<comment type="caution">
    <text evidence="1">The sequence shown here is derived from an EMBL/GenBank/DDBJ whole genome shotgun (WGS) entry which is preliminary data.</text>
</comment>
<proteinExistence type="predicted"/>
<gene>
    <name evidence="1" type="ORF">FFL34_17855</name>
</gene>
<evidence type="ECO:0000313" key="1">
    <source>
        <dbReference type="EMBL" id="TMN18815.1"/>
    </source>
</evidence>
<organism evidence="1 2">
    <name type="scientific">Lentibacillus cibarius</name>
    <dbReference type="NCBI Taxonomy" id="2583219"/>
    <lineage>
        <taxon>Bacteria</taxon>
        <taxon>Bacillati</taxon>
        <taxon>Bacillota</taxon>
        <taxon>Bacilli</taxon>
        <taxon>Bacillales</taxon>
        <taxon>Bacillaceae</taxon>
        <taxon>Lentibacillus</taxon>
    </lineage>
</organism>
<dbReference type="Proteomes" id="UP000306980">
    <property type="component" value="Unassembled WGS sequence"/>
</dbReference>
<dbReference type="AlphaFoldDB" id="A0A5S3QFM1"/>
<dbReference type="OrthoDB" id="2967938at2"/>
<accession>A0A5S3QFM1</accession>